<dbReference type="RefSeq" id="WP_078976455.1">
    <property type="nucleotide sequence ID" value="NZ_MWQN01000001.1"/>
</dbReference>
<keyword evidence="1" id="KW-0808">Transferase</keyword>
<comment type="caution">
    <text evidence="1">The sequence shown here is derived from an EMBL/GenBank/DDBJ whole genome shotgun (WGS) entry which is preliminary data.</text>
</comment>
<keyword evidence="1" id="KW-0489">Methyltransferase</keyword>
<dbReference type="Gene3D" id="6.10.250.2750">
    <property type="match status" value="1"/>
</dbReference>
<dbReference type="GO" id="GO:0032259">
    <property type="term" value="P:methylation"/>
    <property type="evidence" value="ECO:0007669"/>
    <property type="project" value="UniProtKB-KW"/>
</dbReference>
<gene>
    <name evidence="1" type="ORF">B4N89_15660</name>
</gene>
<dbReference type="InterPro" id="IPR039556">
    <property type="entry name" value="ICL/PEPM"/>
</dbReference>
<dbReference type="PANTHER" id="PTHR42905">
    <property type="entry name" value="PHOSPHOENOLPYRUVATE CARBOXYLASE"/>
    <property type="match status" value="1"/>
</dbReference>
<evidence type="ECO:0000313" key="2">
    <source>
        <dbReference type="Proteomes" id="UP000190037"/>
    </source>
</evidence>
<dbReference type="SUPFAM" id="SSF51621">
    <property type="entry name" value="Phosphoenolpyruvate/pyruvate domain"/>
    <property type="match status" value="1"/>
</dbReference>
<sequence length="276" mass="27805">MTSPRDTALTFRALHTSSAPLALANVWDAAGARLVVEAGARAVATTSAGVAWGLGAADGDLLGRDRALELIARVVAAVEVPVTADIESGFGVDPAGVAETVRGVLAAGAVGINLEDASHGGPTPLRPIADQAERIAAARAAADAADVPLYLNARVDTYLRGTGEPADRLRETLDRASAYLAAGADGIFVPGVVDPPTIAALTASLTAPLNILAGPGAPDVAELGRLGVARVSLGSAVAEAAYAVVRRAARELYDSGTYTGLTDAIPYGDLNALLAR</sequence>
<protein>
    <submittedName>
        <fullName evidence="1">3-methyl-2-oxobutanoate hydroxymethyltransferase</fullName>
    </submittedName>
</protein>
<name>A0A1T3NZK3_9ACTN</name>
<dbReference type="InterPro" id="IPR040442">
    <property type="entry name" value="Pyrv_kinase-like_dom_sf"/>
</dbReference>
<dbReference type="AlphaFoldDB" id="A0A1T3NZK3"/>
<dbReference type="InterPro" id="IPR015813">
    <property type="entry name" value="Pyrv/PenolPyrv_kinase-like_dom"/>
</dbReference>
<proteinExistence type="predicted"/>
<dbReference type="OrthoDB" id="9780430at2"/>
<dbReference type="GO" id="GO:0008168">
    <property type="term" value="F:methyltransferase activity"/>
    <property type="evidence" value="ECO:0007669"/>
    <property type="project" value="UniProtKB-KW"/>
</dbReference>
<dbReference type="Gene3D" id="3.20.20.60">
    <property type="entry name" value="Phosphoenolpyruvate-binding domains"/>
    <property type="match status" value="1"/>
</dbReference>
<dbReference type="Proteomes" id="UP000190037">
    <property type="component" value="Unassembled WGS sequence"/>
</dbReference>
<accession>A0A1T3NZK3</accession>
<dbReference type="EMBL" id="MWQN01000001">
    <property type="protein sequence ID" value="OPC82184.1"/>
    <property type="molecule type" value="Genomic_DNA"/>
</dbReference>
<dbReference type="Pfam" id="PF13714">
    <property type="entry name" value="PEP_mutase"/>
    <property type="match status" value="1"/>
</dbReference>
<dbReference type="CDD" id="cd00377">
    <property type="entry name" value="ICL_PEPM"/>
    <property type="match status" value="1"/>
</dbReference>
<evidence type="ECO:0000313" key="1">
    <source>
        <dbReference type="EMBL" id="OPC82184.1"/>
    </source>
</evidence>
<reference evidence="1 2" key="1">
    <citation type="submission" date="2017-03" db="EMBL/GenBank/DDBJ databases">
        <title>Draft genome sequence of Streptomyces scabrisporus NF3, endophyte isolated from Amphipterygium adstringens.</title>
        <authorList>
            <person name="Vazquez M."/>
            <person name="Ceapa C.D."/>
            <person name="Rodriguez Luna D."/>
            <person name="Sanchez Esquivel S."/>
        </authorList>
    </citation>
    <scope>NUCLEOTIDE SEQUENCE [LARGE SCALE GENOMIC DNA]</scope>
    <source>
        <strain evidence="1 2">NF3</strain>
    </source>
</reference>
<keyword evidence="2" id="KW-1185">Reference proteome</keyword>
<organism evidence="1 2">
    <name type="scientific">Embleya scabrispora</name>
    <dbReference type="NCBI Taxonomy" id="159449"/>
    <lineage>
        <taxon>Bacteria</taxon>
        <taxon>Bacillati</taxon>
        <taxon>Actinomycetota</taxon>
        <taxon>Actinomycetes</taxon>
        <taxon>Kitasatosporales</taxon>
        <taxon>Streptomycetaceae</taxon>
        <taxon>Embleya</taxon>
    </lineage>
</organism>
<dbReference type="STRING" id="159449.B4N89_15660"/>
<dbReference type="PANTHER" id="PTHR42905:SF16">
    <property type="entry name" value="CARBOXYPHOSPHONOENOLPYRUVATE PHOSPHONOMUTASE-LIKE PROTEIN (AFU_ORTHOLOGUE AFUA_5G07230)"/>
    <property type="match status" value="1"/>
</dbReference>